<organism evidence="1 2">
    <name type="scientific">Arenivirga flava</name>
    <dbReference type="NCBI Taxonomy" id="1930060"/>
    <lineage>
        <taxon>Bacteria</taxon>
        <taxon>Bacillati</taxon>
        <taxon>Actinomycetota</taxon>
        <taxon>Actinomycetes</taxon>
        <taxon>Micrococcales</taxon>
        <taxon>Microbacteriaceae</taxon>
        <taxon>Arenivirga</taxon>
    </lineage>
</organism>
<dbReference type="AlphaFoldDB" id="A0AA37UF29"/>
<comment type="caution">
    <text evidence="1">The sequence shown here is derived from an EMBL/GenBank/DDBJ whole genome shotgun (WGS) entry which is preliminary data.</text>
</comment>
<gene>
    <name evidence="1" type="ORF">GCM10025874_01440</name>
</gene>
<dbReference type="RefSeq" id="WP_284229032.1">
    <property type="nucleotide sequence ID" value="NZ_BSUL01000001.1"/>
</dbReference>
<keyword evidence="2" id="KW-1185">Reference proteome</keyword>
<proteinExistence type="predicted"/>
<dbReference type="Proteomes" id="UP001157160">
    <property type="component" value="Unassembled WGS sequence"/>
</dbReference>
<dbReference type="Pfam" id="PF11209">
    <property type="entry name" value="LmeA"/>
    <property type="match status" value="1"/>
</dbReference>
<reference evidence="1 2" key="1">
    <citation type="journal article" date="2014" name="Int. J. Syst. Evol. Microbiol.">
        <title>Complete genome sequence of Corynebacterium casei LMG S-19264T (=DSM 44701T), isolated from a smear-ripened cheese.</title>
        <authorList>
            <consortium name="US DOE Joint Genome Institute (JGI-PGF)"/>
            <person name="Walter F."/>
            <person name="Albersmeier A."/>
            <person name="Kalinowski J."/>
            <person name="Ruckert C."/>
        </authorList>
    </citation>
    <scope>NUCLEOTIDE SEQUENCE [LARGE SCALE GENOMIC DNA]</scope>
    <source>
        <strain evidence="1 2">NBRC 112289</strain>
    </source>
</reference>
<sequence length="259" mass="26278">MSTVAEQRPPRRRRGLFVALAALALLIVAGVVADRIVRGIAEERVREQVGSAVGVPADEVEATVHGFPVLLQLAQGRLQEVDATVPGADLGAVSGDLEFTATGVPTSGGGAVEAVEARFAMSEDDLARAGDLFGLAAITGVSLAEPEVRVGAEFEVFGIAVGVAVGLEPSVEDGALVVTPSSVALNGAQTTVQAIRDQFGTLLDGVLQPRSVCLADRLPASLTLESAEVDGDRLVVALGGSEVLLDAESLESGTGSCGA</sequence>
<protein>
    <recommendedName>
        <fullName evidence="3">DUF2993 domain-containing protein</fullName>
    </recommendedName>
</protein>
<name>A0AA37UF29_9MICO</name>
<dbReference type="InterPro" id="IPR021373">
    <property type="entry name" value="DUF2993"/>
</dbReference>
<dbReference type="EMBL" id="BSUL01000001">
    <property type="protein sequence ID" value="GMA26891.1"/>
    <property type="molecule type" value="Genomic_DNA"/>
</dbReference>
<evidence type="ECO:0008006" key="3">
    <source>
        <dbReference type="Google" id="ProtNLM"/>
    </source>
</evidence>
<accession>A0AA37UF29</accession>
<evidence type="ECO:0000313" key="1">
    <source>
        <dbReference type="EMBL" id="GMA26891.1"/>
    </source>
</evidence>
<evidence type="ECO:0000313" key="2">
    <source>
        <dbReference type="Proteomes" id="UP001157160"/>
    </source>
</evidence>